<keyword evidence="4" id="KW-1185">Reference proteome</keyword>
<name>A0A9J6BB39_POLVA</name>
<dbReference type="Proteomes" id="UP001107558">
    <property type="component" value="Chromosome 4"/>
</dbReference>
<dbReference type="EMBL" id="JADBJN010000004">
    <property type="protein sequence ID" value="KAG5666806.1"/>
    <property type="molecule type" value="Genomic_DNA"/>
</dbReference>
<evidence type="ECO:0000313" key="4">
    <source>
        <dbReference type="Proteomes" id="UP001107558"/>
    </source>
</evidence>
<protein>
    <recommendedName>
        <fullName evidence="2">C2H2-type domain-containing protein</fullName>
    </recommendedName>
</protein>
<dbReference type="GO" id="GO:0008270">
    <property type="term" value="F:zinc ion binding"/>
    <property type="evidence" value="ECO:0007669"/>
    <property type="project" value="UniProtKB-KW"/>
</dbReference>
<dbReference type="PROSITE" id="PS00028">
    <property type="entry name" value="ZINC_FINGER_C2H2_1"/>
    <property type="match status" value="1"/>
</dbReference>
<keyword evidence="1" id="KW-0479">Metal-binding</keyword>
<comment type="caution">
    <text evidence="3">The sequence shown here is derived from an EMBL/GenBank/DDBJ whole genome shotgun (WGS) entry which is preliminary data.</text>
</comment>
<keyword evidence="1" id="KW-0862">Zinc</keyword>
<reference evidence="3" key="1">
    <citation type="submission" date="2021-03" db="EMBL/GenBank/DDBJ databases">
        <title>Chromosome level genome of the anhydrobiotic midge Polypedilum vanderplanki.</title>
        <authorList>
            <person name="Yoshida Y."/>
            <person name="Kikawada T."/>
            <person name="Gusev O."/>
        </authorList>
    </citation>
    <scope>NUCLEOTIDE SEQUENCE</scope>
    <source>
        <strain evidence="3">NIAS01</strain>
        <tissue evidence="3">Whole body or cell culture</tissue>
    </source>
</reference>
<dbReference type="AlphaFoldDB" id="A0A9J6BB39"/>
<dbReference type="Gene3D" id="3.30.160.60">
    <property type="entry name" value="Classic Zinc Finger"/>
    <property type="match status" value="1"/>
</dbReference>
<dbReference type="InterPro" id="IPR013087">
    <property type="entry name" value="Znf_C2H2_type"/>
</dbReference>
<organism evidence="3 4">
    <name type="scientific">Polypedilum vanderplanki</name>
    <name type="common">Sleeping chironomid midge</name>
    <dbReference type="NCBI Taxonomy" id="319348"/>
    <lineage>
        <taxon>Eukaryota</taxon>
        <taxon>Metazoa</taxon>
        <taxon>Ecdysozoa</taxon>
        <taxon>Arthropoda</taxon>
        <taxon>Hexapoda</taxon>
        <taxon>Insecta</taxon>
        <taxon>Pterygota</taxon>
        <taxon>Neoptera</taxon>
        <taxon>Endopterygota</taxon>
        <taxon>Diptera</taxon>
        <taxon>Nematocera</taxon>
        <taxon>Chironomoidea</taxon>
        <taxon>Chironomidae</taxon>
        <taxon>Chironominae</taxon>
        <taxon>Polypedilum</taxon>
        <taxon>Polypedilum</taxon>
    </lineage>
</organism>
<feature type="domain" description="C2H2-type" evidence="2">
    <location>
        <begin position="194"/>
        <end position="222"/>
    </location>
</feature>
<dbReference type="PROSITE" id="PS50157">
    <property type="entry name" value="ZINC_FINGER_C2H2_2"/>
    <property type="match status" value="2"/>
</dbReference>
<evidence type="ECO:0000313" key="3">
    <source>
        <dbReference type="EMBL" id="KAG5666806.1"/>
    </source>
</evidence>
<evidence type="ECO:0000259" key="2">
    <source>
        <dbReference type="PROSITE" id="PS50157"/>
    </source>
</evidence>
<accession>A0A9J6BB39</accession>
<dbReference type="OrthoDB" id="427030at2759"/>
<evidence type="ECO:0000256" key="1">
    <source>
        <dbReference type="PROSITE-ProRule" id="PRU00042"/>
    </source>
</evidence>
<dbReference type="SMART" id="SM00355">
    <property type="entry name" value="ZnF_C2H2"/>
    <property type="match status" value="2"/>
</dbReference>
<proteinExistence type="predicted"/>
<sequence length="263" mass="30484">MKVNNYRQYHRNESLRIHVLRKTIPQLYFKQKSKLLRTVTRELAIKILNEVKICSKMLKKKKKDQKTPEKSSFSNCKKLAINFVNRINLMSPQKKIDSGERKTIIDEKSDASGYFSALPAYQQISTPTAATSDSAMPSENFRKTAILYNRFARDNLKNFDFICEYCGNTYTSVKRLQNHYEKCNVLHPSSEGLICCKICKKNFKTTGGYTNHMMKFHSEENEIKTIEITQEEGPMDVEENLKTNEIKKESIFHSIELLAKSDG</sequence>
<keyword evidence="1" id="KW-0863">Zinc-finger</keyword>
<gene>
    <name evidence="3" type="ORF">PVAND_014816</name>
</gene>
<feature type="domain" description="C2H2-type" evidence="2">
    <location>
        <begin position="161"/>
        <end position="192"/>
    </location>
</feature>